<dbReference type="InterPro" id="IPR042229">
    <property type="entry name" value="Listeria/Bacterioides_rpt_sf"/>
</dbReference>
<sequence length="722" mass="78488">MTGNKNVWRAPLAGLASVAMLATMGVAAGTANAASASSGDATITFKTDGGVMFSKASADAENKESDTFTVKADKDGSLADEFAAAEAVLPTLKSGAYTGWYEAAGKSEAVLSSTKDDTSRTVYLHYSDNAADIYNVTINTNKLVSGGESSFQVLASDGISTSQVPSQDVQDGKVVKNWKNGNNDFYTNVTDVNSGLEGAANQGTHNIVLTAQAEDAWVVTFSGKNAIKNADSKWDYALYDSENNELAAKGAEYKVDVKKGAAFEGTVVAITGDEGSPKQASKFYTKQANKLEDLAGSEFDPSSITKNVTVYPGDAVQQYEVTFNYNDQRDDKSVVSKVAAGETVAEPAGVAYNYGKNAEGETLTYATNSHGQKVHYEFAGWYTDASLKDDSKYDFSSKVEKAITLYAKWSVTEIGIDFDPNYGVAKTETKWFADGDVFQAPEFSRDGFVIDTWTPAGYETWVNAVLTIKGDELQGRRGNAKNDTLKASVFQAQWVVDPNAKPEDLKATLENLEKKVTIEKDGKYIKGEDQDDFTAESFDQYVTDYQKYLKDKGNPSTNNDYAKLIDKLETLQAKLVQTAPVKVYRLYNQWNGDHLYTTSSTEYKALAAIGWTTEGVQFNVTDDASFGTAVYRLYNPFNGEHLLTADKDEAKTLVKGGWQSDASGDSLTAYFYAPQGATTGVTRLFNPYVTVGTHLYTTDADEIAKNVKLGWIQEDVLFNVVK</sequence>
<dbReference type="Gene3D" id="2.60.40.4270">
    <property type="entry name" value="Listeria-Bacteroides repeat domain"/>
    <property type="match status" value="1"/>
</dbReference>
<evidence type="ECO:0000259" key="3">
    <source>
        <dbReference type="Pfam" id="PF18885"/>
    </source>
</evidence>
<evidence type="ECO:0000256" key="1">
    <source>
        <dbReference type="ARBA" id="ARBA00004196"/>
    </source>
</evidence>
<protein>
    <recommendedName>
        <fullName evidence="3">DUF5648 domain-containing protein</fullName>
    </recommendedName>
</protein>
<feature type="domain" description="DUF5648" evidence="3">
    <location>
        <begin position="582"/>
        <end position="720"/>
    </location>
</feature>
<gene>
    <name evidence="4" type="ORF">G1C95_2188</name>
</gene>
<dbReference type="Pfam" id="PF09479">
    <property type="entry name" value="Flg_new"/>
    <property type="match status" value="1"/>
</dbReference>
<keyword evidence="5" id="KW-1185">Reference proteome</keyword>
<dbReference type="InterPro" id="IPR013378">
    <property type="entry name" value="InlB-like_B-rpt"/>
</dbReference>
<name>A0A7Y0ERB0_9BIFI</name>
<dbReference type="InterPro" id="IPR043708">
    <property type="entry name" value="DUF5648"/>
</dbReference>
<proteinExistence type="predicted"/>
<organism evidence="4 5">
    <name type="scientific">Bifidobacterium oedipodis</name>
    <dbReference type="NCBI Taxonomy" id="2675322"/>
    <lineage>
        <taxon>Bacteria</taxon>
        <taxon>Bacillati</taxon>
        <taxon>Actinomycetota</taxon>
        <taxon>Actinomycetes</taxon>
        <taxon>Bifidobacteriales</taxon>
        <taxon>Bifidobacteriaceae</taxon>
        <taxon>Bifidobacterium</taxon>
    </lineage>
</organism>
<keyword evidence="2" id="KW-0732">Signal</keyword>
<feature type="chain" id="PRO_5038362454" description="DUF5648 domain-containing protein" evidence="2">
    <location>
        <begin position="34"/>
        <end position="722"/>
    </location>
</feature>
<dbReference type="RefSeq" id="WP_169173002.1">
    <property type="nucleotide sequence ID" value="NZ_JAAIII010000007.1"/>
</dbReference>
<dbReference type="GO" id="GO:0030313">
    <property type="term" value="C:cell envelope"/>
    <property type="evidence" value="ECO:0007669"/>
    <property type="project" value="UniProtKB-SubCell"/>
</dbReference>
<dbReference type="EMBL" id="JAAIII010000007">
    <property type="protein sequence ID" value="NMM95000.1"/>
    <property type="molecule type" value="Genomic_DNA"/>
</dbReference>
<reference evidence="4 5" key="1">
    <citation type="submission" date="2020-02" db="EMBL/GenBank/DDBJ databases">
        <title>Characterization of phylogenetic diversity of novel bifidobacterial species isolated in Czech ZOOs.</title>
        <authorList>
            <person name="Lugli G.A."/>
            <person name="Vera N.B."/>
            <person name="Ventura M."/>
        </authorList>
    </citation>
    <scope>NUCLEOTIDE SEQUENCE [LARGE SCALE GENOMIC DNA]</scope>
    <source>
        <strain evidence="4 5">DSM 109957</strain>
    </source>
</reference>
<evidence type="ECO:0000313" key="5">
    <source>
        <dbReference type="Proteomes" id="UP000532194"/>
    </source>
</evidence>
<evidence type="ECO:0000256" key="2">
    <source>
        <dbReference type="SAM" id="SignalP"/>
    </source>
</evidence>
<comment type="subcellular location">
    <subcellularLocation>
        <location evidence="1">Cell envelope</location>
    </subcellularLocation>
</comment>
<dbReference type="Proteomes" id="UP000532194">
    <property type="component" value="Unassembled WGS sequence"/>
</dbReference>
<dbReference type="Pfam" id="PF18885">
    <property type="entry name" value="DUF5648"/>
    <property type="match status" value="1"/>
</dbReference>
<evidence type="ECO:0000313" key="4">
    <source>
        <dbReference type="EMBL" id="NMM95000.1"/>
    </source>
</evidence>
<feature type="signal peptide" evidence="2">
    <location>
        <begin position="1"/>
        <end position="33"/>
    </location>
</feature>
<accession>A0A7Y0ERB0</accession>
<comment type="caution">
    <text evidence="4">The sequence shown here is derived from an EMBL/GenBank/DDBJ whole genome shotgun (WGS) entry which is preliminary data.</text>
</comment>
<dbReference type="AlphaFoldDB" id="A0A7Y0ERB0"/>